<proteinExistence type="predicted"/>
<evidence type="ECO:0000313" key="8">
    <source>
        <dbReference type="EMBL" id="RST30723.1"/>
    </source>
</evidence>
<feature type="transmembrane region" description="Helical" evidence="7">
    <location>
        <begin position="265"/>
        <end position="286"/>
    </location>
</feature>
<dbReference type="NCBIfam" id="TIGR00765">
    <property type="entry name" value="yihY_not_rbn"/>
    <property type="match status" value="1"/>
</dbReference>
<feature type="transmembrane region" description="Helical" evidence="7">
    <location>
        <begin position="198"/>
        <end position="218"/>
    </location>
</feature>
<feature type="region of interest" description="Disordered" evidence="6">
    <location>
        <begin position="319"/>
        <end position="367"/>
    </location>
</feature>
<feature type="region of interest" description="Disordered" evidence="6">
    <location>
        <begin position="1"/>
        <end position="21"/>
    </location>
</feature>
<protein>
    <submittedName>
        <fullName evidence="8">YihY/virulence factor BrkB family protein</fullName>
    </submittedName>
</protein>
<dbReference type="GO" id="GO:0005886">
    <property type="term" value="C:plasma membrane"/>
    <property type="evidence" value="ECO:0007669"/>
    <property type="project" value="UniProtKB-SubCell"/>
</dbReference>
<evidence type="ECO:0000256" key="7">
    <source>
        <dbReference type="SAM" id="Phobius"/>
    </source>
</evidence>
<feature type="transmembrane region" description="Helical" evidence="7">
    <location>
        <begin position="153"/>
        <end position="178"/>
    </location>
</feature>
<gene>
    <name evidence="8" type="ORF">HMF7854_07665</name>
</gene>
<keyword evidence="4 7" id="KW-1133">Transmembrane helix</keyword>
<feature type="transmembrane region" description="Helical" evidence="7">
    <location>
        <begin position="43"/>
        <end position="72"/>
    </location>
</feature>
<evidence type="ECO:0000256" key="6">
    <source>
        <dbReference type="SAM" id="MobiDB-lite"/>
    </source>
</evidence>
<dbReference type="Pfam" id="PF03631">
    <property type="entry name" value="Virul_fac_BrkB"/>
    <property type="match status" value="1"/>
</dbReference>
<dbReference type="EMBL" id="RWJF01000001">
    <property type="protein sequence ID" value="RST30723.1"/>
    <property type="molecule type" value="Genomic_DNA"/>
</dbReference>
<organism evidence="8 9">
    <name type="scientific">Sphingomonas ginkgonis</name>
    <dbReference type="NCBI Taxonomy" id="2315330"/>
    <lineage>
        <taxon>Bacteria</taxon>
        <taxon>Pseudomonadati</taxon>
        <taxon>Pseudomonadota</taxon>
        <taxon>Alphaproteobacteria</taxon>
        <taxon>Sphingomonadales</taxon>
        <taxon>Sphingomonadaceae</taxon>
        <taxon>Sphingomonas</taxon>
    </lineage>
</organism>
<evidence type="ECO:0000256" key="5">
    <source>
        <dbReference type="ARBA" id="ARBA00023136"/>
    </source>
</evidence>
<name>A0A429V9R1_9SPHN</name>
<dbReference type="PANTHER" id="PTHR30213">
    <property type="entry name" value="INNER MEMBRANE PROTEIN YHJD"/>
    <property type="match status" value="1"/>
</dbReference>
<evidence type="ECO:0000256" key="2">
    <source>
        <dbReference type="ARBA" id="ARBA00022475"/>
    </source>
</evidence>
<dbReference type="InterPro" id="IPR017039">
    <property type="entry name" value="Virul_fac_BrkB"/>
</dbReference>
<accession>A0A429V9R1</accession>
<dbReference type="PANTHER" id="PTHR30213:SF0">
    <property type="entry name" value="UPF0761 MEMBRANE PROTEIN YIHY"/>
    <property type="match status" value="1"/>
</dbReference>
<reference evidence="8 9" key="1">
    <citation type="submission" date="2018-12" db="EMBL/GenBank/DDBJ databases">
        <title>Sphingomonas sp. HMF7854 Genome sequencing and assembly.</title>
        <authorList>
            <person name="Cha I."/>
            <person name="Kang H."/>
            <person name="Kim H."/>
            <person name="Kang J."/>
            <person name="Joh K."/>
        </authorList>
    </citation>
    <scope>NUCLEOTIDE SEQUENCE [LARGE SCALE GENOMIC DNA]</scope>
    <source>
        <strain evidence="8 9">HMF7854</strain>
    </source>
</reference>
<comment type="subcellular location">
    <subcellularLocation>
        <location evidence="1">Cell membrane</location>
        <topology evidence="1">Multi-pass membrane protein</topology>
    </subcellularLocation>
</comment>
<comment type="caution">
    <text evidence="8">The sequence shown here is derived from an EMBL/GenBank/DDBJ whole genome shotgun (WGS) entry which is preliminary data.</text>
</comment>
<dbReference type="Proteomes" id="UP000274661">
    <property type="component" value="Unassembled WGS sequence"/>
</dbReference>
<dbReference type="RefSeq" id="WP_126718557.1">
    <property type="nucleotide sequence ID" value="NZ_RWJF01000001.1"/>
</dbReference>
<keyword evidence="9" id="KW-1185">Reference proteome</keyword>
<dbReference type="AlphaFoldDB" id="A0A429V9R1"/>
<evidence type="ECO:0000313" key="9">
    <source>
        <dbReference type="Proteomes" id="UP000274661"/>
    </source>
</evidence>
<dbReference type="OrthoDB" id="9781030at2"/>
<evidence type="ECO:0000256" key="3">
    <source>
        <dbReference type="ARBA" id="ARBA00022692"/>
    </source>
</evidence>
<feature type="transmembrane region" description="Helical" evidence="7">
    <location>
        <begin position="230"/>
        <end position="253"/>
    </location>
</feature>
<evidence type="ECO:0000256" key="4">
    <source>
        <dbReference type="ARBA" id="ARBA00022989"/>
    </source>
</evidence>
<keyword evidence="2" id="KW-1003">Cell membrane</keyword>
<feature type="transmembrane region" description="Helical" evidence="7">
    <location>
        <begin position="114"/>
        <end position="141"/>
    </location>
</feature>
<keyword evidence="5 7" id="KW-0472">Membrane</keyword>
<keyword evidence="3 7" id="KW-0812">Transmembrane</keyword>
<evidence type="ECO:0000256" key="1">
    <source>
        <dbReference type="ARBA" id="ARBA00004651"/>
    </source>
</evidence>
<sequence>MAGQGKASPDDRGRNAQTPWSMPWSGWKDVLLRTAKESGKDNVGLVAAGVAFYAFLSLVPLLGALVLTYGFIADPHTVVQNMQSLTRVLPADAAKLIGDQLLGVVKTSGGKKGIGIIAALGIAIFGARNAAGSLIIALNIAYEEEEKRSFVRVTLLALMMTAAGIVAALLAMLAFSVLGFLEALLPNTAGIVLIVTKLLSYALMLAAAAAAAATLYRYAPSRDRARWTWLTPGSLFSALGWLILTVGFGIYVANFGSYGKTYGSLASVVVLLTWIYLSSYVFLFGAELNSEFEHQTQADTTRGAPKPLGGRGAWSADHVASGADDAGKEGEQSPAGGDTATGHEPRTAGAKPGEPVPAGRPRIVEDKDHPYLASRLTARSARIAGLPKIGVVGSVLSTAGLSLLRRKGRAPAGAVLLGTAGLLAWLRRER</sequence>